<dbReference type="Gene3D" id="2.40.30.170">
    <property type="match status" value="1"/>
</dbReference>
<gene>
    <name evidence="4" type="ORF">MNBD_ALPHA12-1349</name>
</gene>
<protein>
    <recommendedName>
        <fullName evidence="5">RND efflux pump membrane fusion protein barrel-sandwich domain-containing protein</fullName>
    </recommendedName>
</protein>
<dbReference type="GO" id="GO:1990281">
    <property type="term" value="C:efflux pump complex"/>
    <property type="evidence" value="ECO:0007669"/>
    <property type="project" value="TreeGrafter"/>
</dbReference>
<reference evidence="4" key="1">
    <citation type="submission" date="2018-06" db="EMBL/GenBank/DDBJ databases">
        <authorList>
            <person name="Zhirakovskaya E."/>
        </authorList>
    </citation>
    <scope>NUCLEOTIDE SEQUENCE</scope>
</reference>
<dbReference type="Gene3D" id="2.40.420.20">
    <property type="match status" value="1"/>
</dbReference>
<evidence type="ECO:0000256" key="1">
    <source>
        <dbReference type="SAM" id="MobiDB-lite"/>
    </source>
</evidence>
<dbReference type="Gene3D" id="1.10.287.470">
    <property type="entry name" value="Helix hairpin bin"/>
    <property type="match status" value="1"/>
</dbReference>
<feature type="region of interest" description="Disordered" evidence="1">
    <location>
        <begin position="71"/>
        <end position="94"/>
    </location>
</feature>
<dbReference type="SUPFAM" id="SSF111369">
    <property type="entry name" value="HlyD-like secretion proteins"/>
    <property type="match status" value="1"/>
</dbReference>
<evidence type="ECO:0008006" key="5">
    <source>
        <dbReference type="Google" id="ProtNLM"/>
    </source>
</evidence>
<accession>A0A3B0U1Q3</accession>
<sequence>MMRYIMSYGVALVLILLIAGWLASGTLIEGGQGPAKGEREIISLIEPQNKGPVHSLFTAIGLIKDDGEPAGKDVASNLNAPQNSAPATEPTPETQKLQTVLFKNFSAQLMPVEVKVVRGQTEASAKISVRAETSGIIKQINVSKGQQVKPGDLLCRLDKGTREAKLAQAEASLAQARASLAQTQADFDTNLALRNKGLAPANTARRFEVSLSAAKAAVRAGVAALDDIKKDLANTMVRTQIAGVVQAPLANEGDMLSIGAVCASIVKLDPMLFTGKVAEAKISLVKTGMPASVTTVTGQTVTGKVKYVSASADRATRSFQVEIELDNSGRQLLDGVSAAATIKVGAIKAQLIPQSALTLETDGTLGVRILNGDIVSFRSVKIVGDEAGGVWVAGLGQQVKIITLGQEYVEDGQKVLAKPANAGTQS</sequence>
<feature type="domain" description="CusB-like beta-barrel" evidence="3">
    <location>
        <begin position="276"/>
        <end position="342"/>
    </location>
</feature>
<dbReference type="InterPro" id="IPR058625">
    <property type="entry name" value="MdtA-like_BSH"/>
</dbReference>
<evidence type="ECO:0000313" key="4">
    <source>
        <dbReference type="EMBL" id="VAW22283.1"/>
    </source>
</evidence>
<evidence type="ECO:0000259" key="2">
    <source>
        <dbReference type="Pfam" id="PF25917"/>
    </source>
</evidence>
<dbReference type="InterPro" id="IPR006143">
    <property type="entry name" value="RND_pump_MFP"/>
</dbReference>
<proteinExistence type="predicted"/>
<dbReference type="InterPro" id="IPR058792">
    <property type="entry name" value="Beta-barrel_RND_2"/>
</dbReference>
<dbReference type="Pfam" id="PF25917">
    <property type="entry name" value="BSH_RND"/>
    <property type="match status" value="1"/>
</dbReference>
<evidence type="ECO:0000259" key="3">
    <source>
        <dbReference type="Pfam" id="PF25954"/>
    </source>
</evidence>
<organism evidence="4">
    <name type="scientific">hydrothermal vent metagenome</name>
    <dbReference type="NCBI Taxonomy" id="652676"/>
    <lineage>
        <taxon>unclassified sequences</taxon>
        <taxon>metagenomes</taxon>
        <taxon>ecological metagenomes</taxon>
    </lineage>
</organism>
<dbReference type="PANTHER" id="PTHR30469">
    <property type="entry name" value="MULTIDRUG RESISTANCE PROTEIN MDTA"/>
    <property type="match status" value="1"/>
</dbReference>
<dbReference type="AlphaFoldDB" id="A0A3B0U1Q3"/>
<dbReference type="EMBL" id="UOEO01000198">
    <property type="protein sequence ID" value="VAW22283.1"/>
    <property type="molecule type" value="Genomic_DNA"/>
</dbReference>
<dbReference type="NCBIfam" id="TIGR01730">
    <property type="entry name" value="RND_mfp"/>
    <property type="match status" value="1"/>
</dbReference>
<dbReference type="PANTHER" id="PTHR30469:SF29">
    <property type="entry name" value="BLR2860 PROTEIN"/>
    <property type="match status" value="1"/>
</dbReference>
<feature type="compositionally biased region" description="Polar residues" evidence="1">
    <location>
        <begin position="76"/>
        <end position="94"/>
    </location>
</feature>
<feature type="domain" description="Multidrug resistance protein MdtA-like barrel-sandwich hybrid" evidence="2">
    <location>
        <begin position="126"/>
        <end position="260"/>
    </location>
</feature>
<dbReference type="Gene3D" id="2.40.50.100">
    <property type="match status" value="1"/>
</dbReference>
<dbReference type="GO" id="GO:0015562">
    <property type="term" value="F:efflux transmembrane transporter activity"/>
    <property type="evidence" value="ECO:0007669"/>
    <property type="project" value="TreeGrafter"/>
</dbReference>
<name>A0A3B0U1Q3_9ZZZZ</name>
<dbReference type="Pfam" id="PF25954">
    <property type="entry name" value="Beta-barrel_RND_2"/>
    <property type="match status" value="1"/>
</dbReference>